<keyword evidence="8" id="KW-0704">Schiff base</keyword>
<evidence type="ECO:0000256" key="3">
    <source>
        <dbReference type="ARBA" id="ARBA00022813"/>
    </source>
</evidence>
<dbReference type="GO" id="GO:0004014">
    <property type="term" value="F:adenosylmethionine decarboxylase activity"/>
    <property type="evidence" value="ECO:0007669"/>
    <property type="project" value="UniProtKB-EC"/>
</dbReference>
<evidence type="ECO:0000256" key="1">
    <source>
        <dbReference type="ARBA" id="ARBA00001928"/>
    </source>
</evidence>
<keyword evidence="2" id="KW-0210">Decarboxylase</keyword>
<keyword evidence="6" id="KW-0865">Zymogen</keyword>
<sequence>MASKYSPVGEHALIDIGGAKRLDDPAWLEEVMRAAADAAGATIIGSHFHHFGEAQGVTGILLLAESHISVHTWPECDFAAFDIFMCGAASTQVAVEAIANSFAGSHINLRCETRGTPRG</sequence>
<evidence type="ECO:0000256" key="8">
    <source>
        <dbReference type="ARBA" id="ARBA00023270"/>
    </source>
</evidence>
<evidence type="ECO:0000256" key="2">
    <source>
        <dbReference type="ARBA" id="ARBA00022793"/>
    </source>
</evidence>
<keyword evidence="5" id="KW-0620">Polyamine biosynthesis</keyword>
<keyword evidence="11" id="KW-1185">Reference proteome</keyword>
<dbReference type="Proteomes" id="UP000824281">
    <property type="component" value="Chromosome"/>
</dbReference>
<keyword evidence="9" id="KW-0670">Pyruvate</keyword>
<evidence type="ECO:0000256" key="6">
    <source>
        <dbReference type="ARBA" id="ARBA00023145"/>
    </source>
</evidence>
<organism evidence="10 11">
    <name type="scientific">Qipengyuania aurantiaca</name>
    <dbReference type="NCBI Taxonomy" id="2867233"/>
    <lineage>
        <taxon>Bacteria</taxon>
        <taxon>Pseudomonadati</taxon>
        <taxon>Pseudomonadota</taxon>
        <taxon>Alphaproteobacteria</taxon>
        <taxon>Sphingomonadales</taxon>
        <taxon>Erythrobacteraceae</taxon>
        <taxon>Qipengyuania</taxon>
    </lineage>
</organism>
<dbReference type="PANTHER" id="PTHR33866:SF2">
    <property type="entry name" value="S-ADENOSYLMETHIONINE DECARBOXYLASE PROENZYME"/>
    <property type="match status" value="1"/>
</dbReference>
<evidence type="ECO:0000256" key="9">
    <source>
        <dbReference type="ARBA" id="ARBA00023317"/>
    </source>
</evidence>
<dbReference type="InterPro" id="IPR017716">
    <property type="entry name" value="S-AdoMet_deCOase_pro-enz"/>
</dbReference>
<evidence type="ECO:0000313" key="10">
    <source>
        <dbReference type="EMBL" id="QZD88943.1"/>
    </source>
</evidence>
<keyword evidence="7 10" id="KW-0456">Lyase</keyword>
<evidence type="ECO:0000313" key="11">
    <source>
        <dbReference type="Proteomes" id="UP000824281"/>
    </source>
</evidence>
<proteinExistence type="predicted"/>
<dbReference type="NCBIfam" id="TIGR03330">
    <property type="entry name" value="SAM_DCase_Bsu"/>
    <property type="match status" value="1"/>
</dbReference>
<dbReference type="RefSeq" id="WP_221424453.1">
    <property type="nucleotide sequence ID" value="NZ_CP081295.1"/>
</dbReference>
<dbReference type="Pfam" id="PF02675">
    <property type="entry name" value="AdoMet_dc"/>
    <property type="match status" value="1"/>
</dbReference>
<dbReference type="Gene3D" id="3.60.90.10">
    <property type="entry name" value="S-adenosylmethionine decarboxylase"/>
    <property type="match status" value="1"/>
</dbReference>
<dbReference type="SUPFAM" id="SSF56276">
    <property type="entry name" value="S-adenosylmethionine decarboxylase"/>
    <property type="match status" value="1"/>
</dbReference>
<dbReference type="InterPro" id="IPR003826">
    <property type="entry name" value="AdoMetDC_fam_prok"/>
</dbReference>
<comment type="cofactor">
    <cofactor evidence="1">
        <name>pyruvate</name>
        <dbReference type="ChEBI" id="CHEBI:15361"/>
    </cofactor>
</comment>
<keyword evidence="4" id="KW-0745">Spermidine biosynthesis</keyword>
<gene>
    <name evidence="10" type="primary">speD</name>
    <name evidence="10" type="ORF">K3148_08785</name>
</gene>
<evidence type="ECO:0000256" key="5">
    <source>
        <dbReference type="ARBA" id="ARBA00023115"/>
    </source>
</evidence>
<dbReference type="EC" id="4.1.1.50" evidence="10"/>
<keyword evidence="3" id="KW-0068">Autocatalytic cleavage</keyword>
<dbReference type="PANTHER" id="PTHR33866">
    <property type="entry name" value="S-ADENOSYLMETHIONINE DECARBOXYLASE PROENZYME"/>
    <property type="match status" value="1"/>
</dbReference>
<evidence type="ECO:0000256" key="7">
    <source>
        <dbReference type="ARBA" id="ARBA00023239"/>
    </source>
</evidence>
<dbReference type="InterPro" id="IPR016067">
    <property type="entry name" value="S-AdoMet_deCO2ase_core"/>
</dbReference>
<name>A0ABX8ZIU9_9SPHN</name>
<reference evidence="10 11" key="1">
    <citation type="submission" date="2021-08" db="EMBL/GenBank/DDBJ databases">
        <title>Comparative Genomics Analysis of the Genus Qipengyuania Reveals Extensive Genetic Diversity and Metabolic Versatility, Including the Description of Fifteen Novel Species.</title>
        <authorList>
            <person name="Liu Y."/>
        </authorList>
    </citation>
    <scope>NUCLEOTIDE SEQUENCE [LARGE SCALE GENOMIC DNA]</scope>
    <source>
        <strain evidence="10 11">1NDH13</strain>
    </source>
</reference>
<protein>
    <submittedName>
        <fullName evidence="10">Adenosylmethionine decarboxylase</fullName>
        <ecNumber evidence="10">4.1.1.50</ecNumber>
    </submittedName>
</protein>
<dbReference type="EMBL" id="CP081295">
    <property type="protein sequence ID" value="QZD88943.1"/>
    <property type="molecule type" value="Genomic_DNA"/>
</dbReference>
<accession>A0ABX8ZIU9</accession>
<evidence type="ECO:0000256" key="4">
    <source>
        <dbReference type="ARBA" id="ARBA00023066"/>
    </source>
</evidence>